<proteinExistence type="predicted"/>
<sequence>MAATLRRFHGLRLLKSAPALSLQQVKIVNGGCKFFYSHRSTLKESCIRWRKT</sequence>
<dbReference type="EMBL" id="CH982562">
    <property type="protein sequence ID" value="EDX15698.1"/>
    <property type="molecule type" value="Genomic_DNA"/>
</dbReference>
<dbReference type="Proteomes" id="UP000000304">
    <property type="component" value="Unassembled WGS sequence"/>
</dbReference>
<evidence type="ECO:0000313" key="1">
    <source>
        <dbReference type="EMBL" id="EDX15698.1"/>
    </source>
</evidence>
<name>B4NT08_DROSI</name>
<keyword evidence="2" id="KW-1185">Reference proteome</keyword>
<evidence type="ECO:0000313" key="2">
    <source>
        <dbReference type="Proteomes" id="UP000000304"/>
    </source>
</evidence>
<dbReference type="HOGENOM" id="CLU_3089488_0_0_1"/>
<protein>
    <submittedName>
        <fullName evidence="1">GD17627</fullName>
    </submittedName>
</protein>
<dbReference type="STRING" id="7240.B4NT08"/>
<reference evidence="1 2" key="1">
    <citation type="journal article" date="2007" name="Nature">
        <title>Evolution of genes and genomes on the Drosophila phylogeny.</title>
        <authorList>
            <consortium name="Drosophila 12 Genomes Consortium"/>
            <person name="Clark A.G."/>
            <person name="Eisen M.B."/>
            <person name="Smith D.R."/>
            <person name="Bergman C.M."/>
            <person name="Oliver B."/>
            <person name="Markow T.A."/>
            <person name="Kaufman T.C."/>
            <person name="Kellis M."/>
            <person name="Gelbart W."/>
            <person name="Iyer V.N."/>
            <person name="Pollard D.A."/>
            <person name="Sackton T.B."/>
            <person name="Larracuente A.M."/>
            <person name="Singh N.D."/>
            <person name="Abad J.P."/>
            <person name="Abt D.N."/>
            <person name="Adryan B."/>
            <person name="Aguade M."/>
            <person name="Akashi H."/>
            <person name="Anderson W.W."/>
            <person name="Aquadro C.F."/>
            <person name="Ardell D.H."/>
            <person name="Arguello R."/>
            <person name="Artieri C.G."/>
            <person name="Barbash D.A."/>
            <person name="Barker D."/>
            <person name="Barsanti P."/>
            <person name="Batterham P."/>
            <person name="Batzoglou S."/>
            <person name="Begun D."/>
            <person name="Bhutkar A."/>
            <person name="Blanco E."/>
            <person name="Bosak S.A."/>
            <person name="Bradley R.K."/>
            <person name="Brand A.D."/>
            <person name="Brent M.R."/>
            <person name="Brooks A.N."/>
            <person name="Brown R.H."/>
            <person name="Butlin R.K."/>
            <person name="Caggese C."/>
            <person name="Calvi B.R."/>
            <person name="Bernardo de Carvalho A."/>
            <person name="Caspi A."/>
            <person name="Castrezana S."/>
            <person name="Celniker S.E."/>
            <person name="Chang J.L."/>
            <person name="Chapple C."/>
            <person name="Chatterji S."/>
            <person name="Chinwalla A."/>
            <person name="Civetta A."/>
            <person name="Clifton S.W."/>
            <person name="Comeron J.M."/>
            <person name="Costello J.C."/>
            <person name="Coyne J.A."/>
            <person name="Daub J."/>
            <person name="David R.G."/>
            <person name="Delcher A.L."/>
            <person name="Delehaunty K."/>
            <person name="Do C.B."/>
            <person name="Ebling H."/>
            <person name="Edwards K."/>
            <person name="Eickbush T."/>
            <person name="Evans J.D."/>
            <person name="Filipski A."/>
            <person name="Findeiss S."/>
            <person name="Freyhult E."/>
            <person name="Fulton L."/>
            <person name="Fulton R."/>
            <person name="Garcia A.C."/>
            <person name="Gardiner A."/>
            <person name="Garfield D.A."/>
            <person name="Garvin B.E."/>
            <person name="Gibson G."/>
            <person name="Gilbert D."/>
            <person name="Gnerre S."/>
            <person name="Godfrey J."/>
            <person name="Good R."/>
            <person name="Gotea V."/>
            <person name="Gravely B."/>
            <person name="Greenberg A.J."/>
            <person name="Griffiths-Jones S."/>
            <person name="Gross S."/>
            <person name="Guigo R."/>
            <person name="Gustafson E.A."/>
            <person name="Haerty W."/>
            <person name="Hahn M.W."/>
            <person name="Halligan D.L."/>
            <person name="Halpern A.L."/>
            <person name="Halter G.M."/>
            <person name="Han M.V."/>
            <person name="Heger A."/>
            <person name="Hillier L."/>
            <person name="Hinrichs A.S."/>
            <person name="Holmes I."/>
            <person name="Hoskins R.A."/>
            <person name="Hubisz M.J."/>
            <person name="Hultmark D."/>
            <person name="Huntley M.A."/>
            <person name="Jaffe D.B."/>
            <person name="Jagadeeshan S."/>
            <person name="Jeck W.R."/>
            <person name="Johnson J."/>
            <person name="Jones C.D."/>
            <person name="Jordan W.C."/>
            <person name="Karpen G.H."/>
            <person name="Kataoka E."/>
            <person name="Keightley P.D."/>
            <person name="Kheradpour P."/>
            <person name="Kirkness E.F."/>
            <person name="Koerich L.B."/>
            <person name="Kristiansen K."/>
            <person name="Kudrna D."/>
            <person name="Kulathinal R.J."/>
            <person name="Kumar S."/>
            <person name="Kwok R."/>
            <person name="Lander E."/>
            <person name="Langley C.H."/>
            <person name="Lapoint R."/>
            <person name="Lazzaro B.P."/>
            <person name="Lee S.J."/>
            <person name="Levesque L."/>
            <person name="Li R."/>
            <person name="Lin C.F."/>
            <person name="Lin M.F."/>
            <person name="Lindblad-Toh K."/>
            <person name="Llopart A."/>
            <person name="Long M."/>
            <person name="Low L."/>
            <person name="Lozovsky E."/>
            <person name="Lu J."/>
            <person name="Luo M."/>
            <person name="Machado C.A."/>
            <person name="Makalowski W."/>
            <person name="Marzo M."/>
            <person name="Matsuda M."/>
            <person name="Matzkin L."/>
            <person name="McAllister B."/>
            <person name="McBride C.S."/>
            <person name="McKernan B."/>
            <person name="McKernan K."/>
            <person name="Mendez-Lago M."/>
            <person name="Minx P."/>
            <person name="Mollenhauer M.U."/>
            <person name="Montooth K."/>
            <person name="Mount S.M."/>
            <person name="Mu X."/>
            <person name="Myers E."/>
            <person name="Negre B."/>
            <person name="Newfeld S."/>
            <person name="Nielsen R."/>
            <person name="Noor M.A."/>
            <person name="O'Grady P."/>
            <person name="Pachter L."/>
            <person name="Papaceit M."/>
            <person name="Parisi M.J."/>
            <person name="Parisi M."/>
            <person name="Parts L."/>
            <person name="Pedersen J.S."/>
            <person name="Pesole G."/>
            <person name="Phillippy A.M."/>
            <person name="Ponting C.P."/>
            <person name="Pop M."/>
            <person name="Porcelli D."/>
            <person name="Powell J.R."/>
            <person name="Prohaska S."/>
            <person name="Pruitt K."/>
            <person name="Puig M."/>
            <person name="Quesneville H."/>
            <person name="Ram K.R."/>
            <person name="Rand D."/>
            <person name="Rasmussen M.D."/>
            <person name="Reed L.K."/>
            <person name="Reenan R."/>
            <person name="Reily A."/>
            <person name="Remington K.A."/>
            <person name="Rieger T.T."/>
            <person name="Ritchie M.G."/>
            <person name="Robin C."/>
            <person name="Rogers Y.H."/>
            <person name="Rohde C."/>
            <person name="Rozas J."/>
            <person name="Rubenfield M.J."/>
            <person name="Ruiz A."/>
            <person name="Russo S."/>
            <person name="Salzberg S.L."/>
            <person name="Sanchez-Gracia A."/>
            <person name="Saranga D.J."/>
            <person name="Sato H."/>
            <person name="Schaeffer S.W."/>
            <person name="Schatz M.C."/>
            <person name="Schlenke T."/>
            <person name="Schwartz R."/>
            <person name="Segarra C."/>
            <person name="Singh R.S."/>
            <person name="Sirot L."/>
            <person name="Sirota M."/>
            <person name="Sisneros N.B."/>
            <person name="Smith C.D."/>
            <person name="Smith T.F."/>
            <person name="Spieth J."/>
            <person name="Stage D.E."/>
            <person name="Stark A."/>
            <person name="Stephan W."/>
            <person name="Strausberg R.L."/>
            <person name="Strempel S."/>
            <person name="Sturgill D."/>
            <person name="Sutton G."/>
            <person name="Sutton G.G."/>
            <person name="Tao W."/>
            <person name="Teichmann S."/>
            <person name="Tobari Y.N."/>
            <person name="Tomimura Y."/>
            <person name="Tsolas J.M."/>
            <person name="Valente V.L."/>
            <person name="Venter E."/>
            <person name="Venter J.C."/>
            <person name="Vicario S."/>
            <person name="Vieira F.G."/>
            <person name="Vilella A.J."/>
            <person name="Villasante A."/>
            <person name="Walenz B."/>
            <person name="Wang J."/>
            <person name="Wasserman M."/>
            <person name="Watts T."/>
            <person name="Wilson D."/>
            <person name="Wilson R.K."/>
            <person name="Wing R.A."/>
            <person name="Wolfner M.F."/>
            <person name="Wong A."/>
            <person name="Wong G.K."/>
            <person name="Wu C.I."/>
            <person name="Wu G."/>
            <person name="Yamamoto D."/>
            <person name="Yang H.P."/>
            <person name="Yang S.P."/>
            <person name="Yorke J.A."/>
            <person name="Yoshida K."/>
            <person name="Zdobnov E."/>
            <person name="Zhang P."/>
            <person name="Zhang Y."/>
            <person name="Zimin A.V."/>
            <person name="Baldwin J."/>
            <person name="Abdouelleil A."/>
            <person name="Abdulkadir J."/>
            <person name="Abebe A."/>
            <person name="Abera B."/>
            <person name="Abreu J."/>
            <person name="Acer S.C."/>
            <person name="Aftuck L."/>
            <person name="Alexander A."/>
            <person name="An P."/>
            <person name="Anderson E."/>
            <person name="Anderson S."/>
            <person name="Arachi H."/>
            <person name="Azer M."/>
            <person name="Bachantsang P."/>
            <person name="Barry A."/>
            <person name="Bayul T."/>
            <person name="Berlin A."/>
            <person name="Bessette D."/>
            <person name="Bloom T."/>
            <person name="Blye J."/>
            <person name="Boguslavskiy L."/>
            <person name="Bonnet C."/>
            <person name="Boukhgalter B."/>
            <person name="Bourzgui I."/>
            <person name="Brown A."/>
            <person name="Cahill P."/>
            <person name="Channer S."/>
            <person name="Cheshatsang Y."/>
            <person name="Chuda L."/>
            <person name="Citroen M."/>
            <person name="Collymore A."/>
            <person name="Cooke P."/>
            <person name="Costello M."/>
            <person name="D'Aco K."/>
            <person name="Daza R."/>
            <person name="De Haan G."/>
            <person name="DeGray S."/>
            <person name="DeMaso C."/>
            <person name="Dhargay N."/>
            <person name="Dooley K."/>
            <person name="Dooley E."/>
            <person name="Doricent M."/>
            <person name="Dorje P."/>
            <person name="Dorjee K."/>
            <person name="Dupes A."/>
            <person name="Elong R."/>
            <person name="Falk J."/>
            <person name="Farina A."/>
            <person name="Faro S."/>
            <person name="Ferguson D."/>
            <person name="Fisher S."/>
            <person name="Foley C.D."/>
            <person name="Franke A."/>
            <person name="Friedrich D."/>
            <person name="Gadbois L."/>
            <person name="Gearin G."/>
            <person name="Gearin C.R."/>
            <person name="Giannoukos G."/>
            <person name="Goode T."/>
            <person name="Graham J."/>
            <person name="Grandbois E."/>
            <person name="Grewal S."/>
            <person name="Gyaltsen K."/>
            <person name="Hafez N."/>
            <person name="Hagos B."/>
            <person name="Hall J."/>
            <person name="Henson C."/>
            <person name="Hollinger A."/>
            <person name="Honan T."/>
            <person name="Huard M.D."/>
            <person name="Hughes L."/>
            <person name="Hurhula B."/>
            <person name="Husby M.E."/>
            <person name="Kamat A."/>
            <person name="Kanga B."/>
            <person name="Kashin S."/>
            <person name="Khazanovich D."/>
            <person name="Kisner P."/>
            <person name="Lance K."/>
            <person name="Lara M."/>
            <person name="Lee W."/>
            <person name="Lennon N."/>
            <person name="Letendre F."/>
            <person name="LeVine R."/>
            <person name="Lipovsky A."/>
            <person name="Liu X."/>
            <person name="Liu J."/>
            <person name="Liu S."/>
            <person name="Lokyitsang T."/>
            <person name="Lokyitsang Y."/>
            <person name="Lubonja R."/>
            <person name="Lui A."/>
            <person name="MacDonald P."/>
            <person name="Magnisalis V."/>
            <person name="Maru K."/>
            <person name="Matthews C."/>
            <person name="McCusker W."/>
            <person name="McDonough S."/>
            <person name="Mehta T."/>
            <person name="Meldrim J."/>
            <person name="Meneus L."/>
            <person name="Mihai O."/>
            <person name="Mihalev A."/>
            <person name="Mihova T."/>
            <person name="Mittelman R."/>
            <person name="Mlenga V."/>
            <person name="Montmayeur A."/>
            <person name="Mulrain L."/>
            <person name="Navidi A."/>
            <person name="Naylor J."/>
            <person name="Negash T."/>
            <person name="Nguyen T."/>
            <person name="Nguyen N."/>
            <person name="Nicol R."/>
            <person name="Norbu C."/>
            <person name="Norbu N."/>
            <person name="Novod N."/>
            <person name="O'Neill B."/>
            <person name="Osman S."/>
            <person name="Markiewicz E."/>
            <person name="Oyono O.L."/>
            <person name="Patti C."/>
            <person name="Phunkhang P."/>
            <person name="Pierre F."/>
            <person name="Priest M."/>
            <person name="Raghuraman S."/>
            <person name="Rege F."/>
            <person name="Reyes R."/>
            <person name="Rise C."/>
            <person name="Rogov P."/>
            <person name="Ross K."/>
            <person name="Ryan E."/>
            <person name="Settipalli S."/>
            <person name="Shea T."/>
            <person name="Sherpa N."/>
            <person name="Shi L."/>
            <person name="Shih D."/>
            <person name="Sparrow T."/>
            <person name="Spaulding J."/>
            <person name="Stalker J."/>
            <person name="Stange-Thomann N."/>
            <person name="Stavropoulos S."/>
            <person name="Stone C."/>
            <person name="Strader C."/>
            <person name="Tesfaye S."/>
            <person name="Thomson T."/>
            <person name="Thoulutsang Y."/>
            <person name="Thoulutsang D."/>
            <person name="Topham K."/>
            <person name="Topping I."/>
            <person name="Tsamla T."/>
            <person name="Vassiliev H."/>
            <person name="Vo A."/>
            <person name="Wangchuk T."/>
            <person name="Wangdi T."/>
            <person name="Weiand M."/>
            <person name="Wilkinson J."/>
            <person name="Wilson A."/>
            <person name="Yadav S."/>
            <person name="Young G."/>
            <person name="Yu Q."/>
            <person name="Zembek L."/>
            <person name="Zhong D."/>
            <person name="Zimmer A."/>
            <person name="Zwirko Z."/>
            <person name="Jaffe D.B."/>
            <person name="Alvarez P."/>
            <person name="Brockman W."/>
            <person name="Butler J."/>
            <person name="Chin C."/>
            <person name="Gnerre S."/>
            <person name="Grabherr M."/>
            <person name="Kleber M."/>
            <person name="Mauceli E."/>
            <person name="MacCallum I."/>
        </authorList>
    </citation>
    <scope>NUCLEOTIDE SEQUENCE [LARGE SCALE GENOMIC DNA]</scope>
    <source>
        <strain evidence="2">white501</strain>
    </source>
</reference>
<accession>B4NT08</accession>
<dbReference type="AlphaFoldDB" id="B4NT08"/>
<gene>
    <name evidence="1" type="primary">Dsim\GD17627</name>
    <name evidence="1" type="ORF">Dsim_GD17627</name>
</gene>
<organism evidence="1 2">
    <name type="scientific">Drosophila simulans</name>
    <name type="common">Fruit fly</name>
    <dbReference type="NCBI Taxonomy" id="7240"/>
    <lineage>
        <taxon>Eukaryota</taxon>
        <taxon>Metazoa</taxon>
        <taxon>Ecdysozoa</taxon>
        <taxon>Arthropoda</taxon>
        <taxon>Hexapoda</taxon>
        <taxon>Insecta</taxon>
        <taxon>Pterygota</taxon>
        <taxon>Neoptera</taxon>
        <taxon>Endopterygota</taxon>
        <taxon>Diptera</taxon>
        <taxon>Brachycera</taxon>
        <taxon>Muscomorpha</taxon>
        <taxon>Ephydroidea</taxon>
        <taxon>Drosophilidae</taxon>
        <taxon>Drosophila</taxon>
        <taxon>Sophophora</taxon>
    </lineage>
</organism>